<accession>A0A0N0NNR5</accession>
<keyword evidence="3" id="KW-0862">Zinc</keyword>
<dbReference type="InterPro" id="IPR006913">
    <property type="entry name" value="CENP-V/GFA"/>
</dbReference>
<evidence type="ECO:0000256" key="4">
    <source>
        <dbReference type="ARBA" id="ARBA00023239"/>
    </source>
</evidence>
<keyword evidence="4" id="KW-0456">Lyase</keyword>
<dbReference type="RefSeq" id="XP_018001652.1">
    <property type="nucleotide sequence ID" value="XM_018149569.1"/>
</dbReference>
<dbReference type="PANTHER" id="PTHR33337">
    <property type="entry name" value="GFA DOMAIN-CONTAINING PROTEIN"/>
    <property type="match status" value="1"/>
</dbReference>
<comment type="caution">
    <text evidence="6">The sequence shown here is derived from an EMBL/GenBank/DDBJ whole genome shotgun (WGS) entry which is preliminary data.</text>
</comment>
<dbReference type="GeneID" id="28741449"/>
<dbReference type="VEuPathDB" id="FungiDB:AB675_9065"/>
<dbReference type="PANTHER" id="PTHR33337:SF40">
    <property type="entry name" value="CENP-V_GFA DOMAIN-CONTAINING PROTEIN-RELATED"/>
    <property type="match status" value="1"/>
</dbReference>
<organism evidence="6 7">
    <name type="scientific">Cyphellophora attinorum</name>
    <dbReference type="NCBI Taxonomy" id="1664694"/>
    <lineage>
        <taxon>Eukaryota</taxon>
        <taxon>Fungi</taxon>
        <taxon>Dikarya</taxon>
        <taxon>Ascomycota</taxon>
        <taxon>Pezizomycotina</taxon>
        <taxon>Eurotiomycetes</taxon>
        <taxon>Chaetothyriomycetidae</taxon>
        <taxon>Chaetothyriales</taxon>
        <taxon>Cyphellophoraceae</taxon>
        <taxon>Cyphellophora</taxon>
    </lineage>
</organism>
<evidence type="ECO:0000259" key="5">
    <source>
        <dbReference type="PROSITE" id="PS51891"/>
    </source>
</evidence>
<comment type="similarity">
    <text evidence="1">Belongs to the Gfa family.</text>
</comment>
<dbReference type="Proteomes" id="UP000038010">
    <property type="component" value="Unassembled WGS sequence"/>
</dbReference>
<evidence type="ECO:0000313" key="6">
    <source>
        <dbReference type="EMBL" id="KPI41689.1"/>
    </source>
</evidence>
<dbReference type="PROSITE" id="PS51891">
    <property type="entry name" value="CENP_V_GFA"/>
    <property type="match status" value="1"/>
</dbReference>
<evidence type="ECO:0000256" key="2">
    <source>
        <dbReference type="ARBA" id="ARBA00022723"/>
    </source>
</evidence>
<evidence type="ECO:0000256" key="3">
    <source>
        <dbReference type="ARBA" id="ARBA00022833"/>
    </source>
</evidence>
<dbReference type="EMBL" id="LFJN01000009">
    <property type="protein sequence ID" value="KPI41689.1"/>
    <property type="molecule type" value="Genomic_DNA"/>
</dbReference>
<gene>
    <name evidence="6" type="ORF">AB675_9065</name>
</gene>
<dbReference type="Gene3D" id="3.90.1590.10">
    <property type="entry name" value="glutathione-dependent formaldehyde- activating enzyme (gfa)"/>
    <property type="match status" value="1"/>
</dbReference>
<protein>
    <recommendedName>
        <fullName evidence="5">CENP-V/GFA domain-containing protein</fullName>
    </recommendedName>
</protein>
<dbReference type="SUPFAM" id="SSF51316">
    <property type="entry name" value="Mss4-like"/>
    <property type="match status" value="1"/>
</dbReference>
<proteinExistence type="inferred from homology"/>
<dbReference type="GO" id="GO:0016846">
    <property type="term" value="F:carbon-sulfur lyase activity"/>
    <property type="evidence" value="ECO:0007669"/>
    <property type="project" value="InterPro"/>
</dbReference>
<evidence type="ECO:0000313" key="7">
    <source>
        <dbReference type="Proteomes" id="UP000038010"/>
    </source>
</evidence>
<keyword evidence="7" id="KW-1185">Reference proteome</keyword>
<sequence length="178" mass="19302">MPSPSTSSRRSAETLAPTYPPKAPSPLFTGRCFCALTTFAVTALPTRSYICHCTDCRQFSGSSFHHMAVFPASSVTITTLQSSPKLFPAIAGLSIGSSITAFGEPGHGTRQFCTKCGSSLFMTVPDSIEEMRGSVIIGVGSIDGSESDERLRPRYEGFCKRREAWMREVEGAVESEEW</sequence>
<reference evidence="6 7" key="1">
    <citation type="submission" date="2015-06" db="EMBL/GenBank/DDBJ databases">
        <title>Draft genome of the ant-associated black yeast Phialophora attae CBS 131958.</title>
        <authorList>
            <person name="Moreno L.F."/>
            <person name="Stielow B.J."/>
            <person name="de Hoog S."/>
            <person name="Vicente V.A."/>
            <person name="Weiss V.A."/>
            <person name="de Vries M."/>
            <person name="Cruz L.M."/>
            <person name="Souza E.M."/>
        </authorList>
    </citation>
    <scope>NUCLEOTIDE SEQUENCE [LARGE SCALE GENOMIC DNA]</scope>
    <source>
        <strain evidence="6 7">CBS 131958</strain>
    </source>
</reference>
<evidence type="ECO:0000256" key="1">
    <source>
        <dbReference type="ARBA" id="ARBA00005495"/>
    </source>
</evidence>
<dbReference type="Pfam" id="PF04828">
    <property type="entry name" value="GFA"/>
    <property type="match status" value="1"/>
</dbReference>
<dbReference type="AlphaFoldDB" id="A0A0N0NNR5"/>
<name>A0A0N0NNR5_9EURO</name>
<feature type="domain" description="CENP-V/GFA" evidence="5">
    <location>
        <begin position="28"/>
        <end position="156"/>
    </location>
</feature>
<keyword evidence="2" id="KW-0479">Metal-binding</keyword>
<dbReference type="GO" id="GO:0046872">
    <property type="term" value="F:metal ion binding"/>
    <property type="evidence" value="ECO:0007669"/>
    <property type="project" value="UniProtKB-KW"/>
</dbReference>
<dbReference type="OrthoDB" id="9985472at2759"/>
<dbReference type="InterPro" id="IPR011057">
    <property type="entry name" value="Mss4-like_sf"/>
</dbReference>